<dbReference type="EMBL" id="PKMF04000239">
    <property type="protein sequence ID" value="KAK7841550.1"/>
    <property type="molecule type" value="Genomic_DNA"/>
</dbReference>
<comment type="caution">
    <text evidence="2">The sequence shown here is derived from an EMBL/GenBank/DDBJ whole genome shotgun (WGS) entry which is preliminary data.</text>
</comment>
<gene>
    <name evidence="2" type="primary">HHT1_2</name>
    <name evidence="2" type="ORF">CFP56_015356</name>
</gene>
<proteinExistence type="inferred from homology"/>
<dbReference type="Proteomes" id="UP000237347">
    <property type="component" value="Unassembled WGS sequence"/>
</dbReference>
<evidence type="ECO:0000256" key="1">
    <source>
        <dbReference type="ARBA" id="ARBA00009861"/>
    </source>
</evidence>
<dbReference type="AlphaFoldDB" id="A0AAW0KQ86"/>
<feature type="non-terminal residue" evidence="2">
    <location>
        <position position="1"/>
    </location>
</feature>
<evidence type="ECO:0000313" key="3">
    <source>
        <dbReference type="Proteomes" id="UP000237347"/>
    </source>
</evidence>
<dbReference type="InterPro" id="IPR050317">
    <property type="entry name" value="Plant_Fungal_Acyltransferase"/>
</dbReference>
<accession>A0AAW0KQ86</accession>
<organism evidence="2 3">
    <name type="scientific">Quercus suber</name>
    <name type="common">Cork oak</name>
    <dbReference type="NCBI Taxonomy" id="58331"/>
    <lineage>
        <taxon>Eukaryota</taxon>
        <taxon>Viridiplantae</taxon>
        <taxon>Streptophyta</taxon>
        <taxon>Embryophyta</taxon>
        <taxon>Tracheophyta</taxon>
        <taxon>Spermatophyta</taxon>
        <taxon>Magnoliopsida</taxon>
        <taxon>eudicotyledons</taxon>
        <taxon>Gunneridae</taxon>
        <taxon>Pentapetalae</taxon>
        <taxon>rosids</taxon>
        <taxon>fabids</taxon>
        <taxon>Fagales</taxon>
        <taxon>Fagaceae</taxon>
        <taxon>Quercus</taxon>
    </lineage>
</organism>
<protein>
    <submittedName>
        <fullName evidence="2">Omega-hydroxypalmitate o-feruloyl transferase</fullName>
    </submittedName>
</protein>
<name>A0AAW0KQ86_QUESU</name>
<evidence type="ECO:0000313" key="2">
    <source>
        <dbReference type="EMBL" id="KAK7841550.1"/>
    </source>
</evidence>
<reference evidence="2 3" key="1">
    <citation type="journal article" date="2018" name="Sci. Data">
        <title>The draft genome sequence of cork oak.</title>
        <authorList>
            <person name="Ramos A.M."/>
            <person name="Usie A."/>
            <person name="Barbosa P."/>
            <person name="Barros P.M."/>
            <person name="Capote T."/>
            <person name="Chaves I."/>
            <person name="Simoes F."/>
            <person name="Abreu I."/>
            <person name="Carrasquinho I."/>
            <person name="Faro C."/>
            <person name="Guimaraes J.B."/>
            <person name="Mendonca D."/>
            <person name="Nobrega F."/>
            <person name="Rodrigues L."/>
            <person name="Saibo N.J.M."/>
            <person name="Varela M.C."/>
            <person name="Egas C."/>
            <person name="Matos J."/>
            <person name="Miguel C.M."/>
            <person name="Oliveira M.M."/>
            <person name="Ricardo C.P."/>
            <person name="Goncalves S."/>
        </authorList>
    </citation>
    <scope>NUCLEOTIDE SEQUENCE [LARGE SCALE GENOMIC DNA]</scope>
    <source>
        <strain evidence="3">cv. HL8</strain>
    </source>
</reference>
<comment type="similarity">
    <text evidence="1">Belongs to the plant acyltransferase family.</text>
</comment>
<dbReference type="Pfam" id="PF02458">
    <property type="entry name" value="Transferase"/>
    <property type="match status" value="1"/>
</dbReference>
<keyword evidence="2" id="KW-0808">Transferase</keyword>
<keyword evidence="3" id="KW-1185">Reference proteome</keyword>
<sequence length="430" mass="47476">KISRTVPHRGPYISTPLSNPINHISKLFSYSLLLLSLFLSVNMGSEGGGGELIVKVSKREVVAAVLPLQEHWLPLSNLDLLLPPVDVGVFFCYKKNTSLLGKDLSNNFPSMVGVLKKALAQALVTYYAFAGELVSNPVGEPEILCNNRGVDFVEAFAEAELKDLDLYNPDDTIEGKLVPKKKHGVLGVQATELKCGGLVVACTFDHRIADAYSANLFLVSWAEMAQSKPISTVPCFRRSLLNPRRPGSIHPSLSDMYVPVTSLPPPKDPQPGDDCLISRIYYIKADQLNLLQSLATTTNGCRRTKLESFCAFLWKMVAKHAILNNVDKKVTKMGIVVDGRTRLSDGDRDKASLMGSYFGNVLSIPYGGKEVNEIDQNPLRYVMPMPSPSCNGDWVVYVHLLKGQVELIETEAAHLFRPLTFDYLQHSNKE</sequence>
<dbReference type="GO" id="GO:0016747">
    <property type="term" value="F:acyltransferase activity, transferring groups other than amino-acyl groups"/>
    <property type="evidence" value="ECO:0007669"/>
    <property type="project" value="TreeGrafter"/>
</dbReference>
<dbReference type="PANTHER" id="PTHR31642:SF266">
    <property type="entry name" value="HXXXD-TYPE ACYL-TRANSFERASE FAMILY PROTEIN"/>
    <property type="match status" value="1"/>
</dbReference>
<dbReference type="PANTHER" id="PTHR31642">
    <property type="entry name" value="TRICHOTHECENE 3-O-ACETYLTRANSFERASE"/>
    <property type="match status" value="1"/>
</dbReference>
<dbReference type="InterPro" id="IPR023213">
    <property type="entry name" value="CAT-like_dom_sf"/>
</dbReference>
<dbReference type="Gene3D" id="3.30.559.10">
    <property type="entry name" value="Chloramphenicol acetyltransferase-like domain"/>
    <property type="match status" value="2"/>
</dbReference>